<dbReference type="Pfam" id="PF13193">
    <property type="entry name" value="AMP-binding_C"/>
    <property type="match status" value="1"/>
</dbReference>
<feature type="domain" description="AMP-dependent synthetase/ligase" evidence="3">
    <location>
        <begin position="33"/>
        <end position="396"/>
    </location>
</feature>
<dbReference type="Gene3D" id="3.30.300.30">
    <property type="match status" value="1"/>
</dbReference>
<comment type="caution">
    <text evidence="5">The sequence shown here is derived from an EMBL/GenBank/DDBJ whole genome shotgun (WGS) entry which is preliminary data.</text>
</comment>
<feature type="domain" description="AMP-binding enzyme C-terminal" evidence="4">
    <location>
        <begin position="447"/>
        <end position="519"/>
    </location>
</feature>
<dbReference type="Proteomes" id="UP001596116">
    <property type="component" value="Unassembled WGS sequence"/>
</dbReference>
<dbReference type="PANTHER" id="PTHR43201">
    <property type="entry name" value="ACYL-COA SYNTHETASE"/>
    <property type="match status" value="1"/>
</dbReference>
<evidence type="ECO:0000259" key="4">
    <source>
        <dbReference type="Pfam" id="PF13193"/>
    </source>
</evidence>
<proteinExistence type="inferred from homology"/>
<dbReference type="RefSeq" id="WP_379879258.1">
    <property type="nucleotide sequence ID" value="NZ_JBHPON010000001.1"/>
</dbReference>
<dbReference type="InterPro" id="IPR042099">
    <property type="entry name" value="ANL_N_sf"/>
</dbReference>
<gene>
    <name evidence="5" type="ORF">ACFMB1_07690</name>
</gene>
<dbReference type="EMBL" id="JBHPON010000001">
    <property type="protein sequence ID" value="MFC6035420.1"/>
    <property type="molecule type" value="Genomic_DNA"/>
</dbReference>
<organism evidence="5 6">
    <name type="scientific">Hyphococcus aureus</name>
    <dbReference type="NCBI Taxonomy" id="2666033"/>
    <lineage>
        <taxon>Bacteria</taxon>
        <taxon>Pseudomonadati</taxon>
        <taxon>Pseudomonadota</taxon>
        <taxon>Alphaproteobacteria</taxon>
        <taxon>Parvularculales</taxon>
        <taxon>Parvularculaceae</taxon>
        <taxon>Hyphococcus</taxon>
    </lineage>
</organism>
<dbReference type="InterPro" id="IPR045851">
    <property type="entry name" value="AMP-bd_C_sf"/>
</dbReference>
<dbReference type="InterPro" id="IPR020845">
    <property type="entry name" value="AMP-binding_CS"/>
</dbReference>
<keyword evidence="2" id="KW-0436">Ligase</keyword>
<keyword evidence="6" id="KW-1185">Reference proteome</keyword>
<evidence type="ECO:0000256" key="2">
    <source>
        <dbReference type="ARBA" id="ARBA00022598"/>
    </source>
</evidence>
<dbReference type="InterPro" id="IPR000873">
    <property type="entry name" value="AMP-dep_synth/lig_dom"/>
</dbReference>
<dbReference type="SUPFAM" id="SSF56801">
    <property type="entry name" value="Acetyl-CoA synthetase-like"/>
    <property type="match status" value="1"/>
</dbReference>
<sequence>MLNRPSTSPKRTLDTIAESQRLMVRGQDVAWMLDRWAERTPEKIFLVWEPFEGDPKRWTYAEMQESADRFAAALLERGIAAGDRLLVHMENCPEFLIAVFACARIGAIAVTTNTRSVARDIAYYVDEAGITAAITQPAFASLIADAAPSLNFIIVTEDDSGAAAPEFDMSDYISFDTCLSPRPAPPKRAPDASTDFLIQFTSGTTSRPKPVLLTHGNFIWGAQMNARNFLVSTDDIALVFSPLFHINAVSYSTMTTLWVGGTIVLQPRLSVSRFWDVSIRNKCTWTFVIPFLVYPLMQRDVPENHDYRFWMIGGYSTPLCQKFGVDVVCAWGMTETITQGIISNFHQPPPEGSIGRSAPCYDIEVRDKEGKPVGPGEQGTLFVRGVPGVSLFKEYFNDPEATRDAVDDEGWLKTGDTISIDPDGYLYFLGRDKDMLKVGAENVASSEIETVIMKTGLIEECAVVGRKHYMLDEVPVVFVIPKPGDKDEIRDGIIAACKRDLADFKVVKEVIFVEEFPRATLDKIVKPKLRELLKPIGPDNDYGK</sequence>
<evidence type="ECO:0000313" key="5">
    <source>
        <dbReference type="EMBL" id="MFC6035420.1"/>
    </source>
</evidence>
<comment type="similarity">
    <text evidence="1">Belongs to the ATP-dependent AMP-binding enzyme family.</text>
</comment>
<name>A0ABW1KTP7_9PROT</name>
<dbReference type="PROSITE" id="PS00455">
    <property type="entry name" value="AMP_BINDING"/>
    <property type="match status" value="1"/>
</dbReference>
<dbReference type="Gene3D" id="3.40.50.12780">
    <property type="entry name" value="N-terminal domain of ligase-like"/>
    <property type="match status" value="1"/>
</dbReference>
<dbReference type="PANTHER" id="PTHR43201:SF5">
    <property type="entry name" value="MEDIUM-CHAIN ACYL-COA LIGASE ACSF2, MITOCHONDRIAL"/>
    <property type="match status" value="1"/>
</dbReference>
<dbReference type="InterPro" id="IPR025110">
    <property type="entry name" value="AMP-bd_C"/>
</dbReference>
<accession>A0ABW1KTP7</accession>
<evidence type="ECO:0000256" key="1">
    <source>
        <dbReference type="ARBA" id="ARBA00006432"/>
    </source>
</evidence>
<protein>
    <submittedName>
        <fullName evidence="5">Class I adenylate-forming enzyme family protein</fullName>
    </submittedName>
</protein>
<dbReference type="Pfam" id="PF00501">
    <property type="entry name" value="AMP-binding"/>
    <property type="match status" value="1"/>
</dbReference>
<evidence type="ECO:0000259" key="3">
    <source>
        <dbReference type="Pfam" id="PF00501"/>
    </source>
</evidence>
<evidence type="ECO:0000313" key="6">
    <source>
        <dbReference type="Proteomes" id="UP001596116"/>
    </source>
</evidence>
<reference evidence="5 6" key="1">
    <citation type="submission" date="2024-09" db="EMBL/GenBank/DDBJ databases">
        <authorList>
            <person name="Zhang Z.-H."/>
        </authorList>
    </citation>
    <scope>NUCLEOTIDE SEQUENCE [LARGE SCALE GENOMIC DNA]</scope>
    <source>
        <strain evidence="5 6">HHTR114</strain>
    </source>
</reference>